<dbReference type="InterPro" id="IPR029058">
    <property type="entry name" value="AB_hydrolase_fold"/>
</dbReference>
<dbReference type="Proteomes" id="UP000700596">
    <property type="component" value="Unassembled WGS sequence"/>
</dbReference>
<gene>
    <name evidence="3" type="ORF">B0J11DRAFT_547235</name>
</gene>
<dbReference type="PANTHER" id="PTHR48081">
    <property type="entry name" value="AB HYDROLASE SUPERFAMILY PROTEIN C4A8.06C"/>
    <property type="match status" value="1"/>
</dbReference>
<name>A0A9P9ED12_9PLEO</name>
<organism evidence="3 4">
    <name type="scientific">Dendryphion nanum</name>
    <dbReference type="NCBI Taxonomy" id="256645"/>
    <lineage>
        <taxon>Eukaryota</taxon>
        <taxon>Fungi</taxon>
        <taxon>Dikarya</taxon>
        <taxon>Ascomycota</taxon>
        <taxon>Pezizomycotina</taxon>
        <taxon>Dothideomycetes</taxon>
        <taxon>Pleosporomycetidae</taxon>
        <taxon>Pleosporales</taxon>
        <taxon>Torulaceae</taxon>
        <taxon>Dendryphion</taxon>
    </lineage>
</organism>
<dbReference type="SUPFAM" id="SSF53474">
    <property type="entry name" value="alpha/beta-Hydrolases"/>
    <property type="match status" value="1"/>
</dbReference>
<dbReference type="EMBL" id="JAGMWT010000002">
    <property type="protein sequence ID" value="KAH7135233.1"/>
    <property type="molecule type" value="Genomic_DNA"/>
</dbReference>
<sequence>MELSEHFDDLTTEVKVEPKPVGEKSSIEVLHREERYKFMRAVQFVTSKIRNQLGRPKKEQPKGSITLKPVKVVYKTCFVKSRTVCDIHLYDLEPRHQRDRVFSKRIYYFCGGGWQSPPSAQHWQVCAKLARQMPETTITLVSIPLAPKNPAPVSFPWLMKLYRELLRQSEEEGQRLIFAGDSSGANVVLSLVLEALREDNAEKVRTPEECKHIPHPVALLVISPSTDLTCTNPDIEKLKSVDPILTPDFIKSTAKAWRGDWDATDRRVSPINADVSLLAKRGIHVHGITSGYDILRPDAILFRDKLEEAGVQGKWLDWDKQMHCFVLTWPYGMREGREAVGWIIDVLKEE</sequence>
<protein>
    <submittedName>
        <fullName evidence="3">Alpha/beta hydrolase fold-domain-containing protein</fullName>
    </submittedName>
</protein>
<dbReference type="Gene3D" id="3.40.50.1820">
    <property type="entry name" value="alpha/beta hydrolase"/>
    <property type="match status" value="1"/>
</dbReference>
<evidence type="ECO:0000259" key="2">
    <source>
        <dbReference type="Pfam" id="PF07859"/>
    </source>
</evidence>
<keyword evidence="4" id="KW-1185">Reference proteome</keyword>
<evidence type="ECO:0000313" key="3">
    <source>
        <dbReference type="EMBL" id="KAH7135233.1"/>
    </source>
</evidence>
<dbReference type="PANTHER" id="PTHR48081:SF8">
    <property type="entry name" value="ALPHA_BETA HYDROLASE FOLD-3 DOMAIN-CONTAINING PROTEIN-RELATED"/>
    <property type="match status" value="1"/>
</dbReference>
<feature type="domain" description="Alpha/beta hydrolase fold-3" evidence="2">
    <location>
        <begin position="107"/>
        <end position="326"/>
    </location>
</feature>
<proteinExistence type="predicted"/>
<comment type="caution">
    <text evidence="3">The sequence shown here is derived from an EMBL/GenBank/DDBJ whole genome shotgun (WGS) entry which is preliminary data.</text>
</comment>
<evidence type="ECO:0000256" key="1">
    <source>
        <dbReference type="ARBA" id="ARBA00022801"/>
    </source>
</evidence>
<dbReference type="OrthoDB" id="2152029at2759"/>
<accession>A0A9P9ED12</accession>
<dbReference type="AlphaFoldDB" id="A0A9P9ED12"/>
<dbReference type="GO" id="GO:0016787">
    <property type="term" value="F:hydrolase activity"/>
    <property type="evidence" value="ECO:0007669"/>
    <property type="project" value="UniProtKB-KW"/>
</dbReference>
<evidence type="ECO:0000313" key="4">
    <source>
        <dbReference type="Proteomes" id="UP000700596"/>
    </source>
</evidence>
<keyword evidence="1 3" id="KW-0378">Hydrolase</keyword>
<reference evidence="3" key="1">
    <citation type="journal article" date="2021" name="Nat. Commun.">
        <title>Genetic determinants of endophytism in the Arabidopsis root mycobiome.</title>
        <authorList>
            <person name="Mesny F."/>
            <person name="Miyauchi S."/>
            <person name="Thiergart T."/>
            <person name="Pickel B."/>
            <person name="Atanasova L."/>
            <person name="Karlsson M."/>
            <person name="Huettel B."/>
            <person name="Barry K.W."/>
            <person name="Haridas S."/>
            <person name="Chen C."/>
            <person name="Bauer D."/>
            <person name="Andreopoulos W."/>
            <person name="Pangilinan J."/>
            <person name="LaButti K."/>
            <person name="Riley R."/>
            <person name="Lipzen A."/>
            <person name="Clum A."/>
            <person name="Drula E."/>
            <person name="Henrissat B."/>
            <person name="Kohler A."/>
            <person name="Grigoriev I.V."/>
            <person name="Martin F.M."/>
            <person name="Hacquard S."/>
        </authorList>
    </citation>
    <scope>NUCLEOTIDE SEQUENCE</scope>
    <source>
        <strain evidence="3">MPI-CAGE-CH-0243</strain>
    </source>
</reference>
<dbReference type="Pfam" id="PF07859">
    <property type="entry name" value="Abhydrolase_3"/>
    <property type="match status" value="1"/>
</dbReference>
<dbReference type="InterPro" id="IPR050300">
    <property type="entry name" value="GDXG_lipolytic_enzyme"/>
</dbReference>
<dbReference type="InterPro" id="IPR013094">
    <property type="entry name" value="AB_hydrolase_3"/>
</dbReference>